<feature type="transmembrane region" description="Helical" evidence="1">
    <location>
        <begin position="91"/>
        <end position="113"/>
    </location>
</feature>
<feature type="transmembrane region" description="Helical" evidence="1">
    <location>
        <begin position="159"/>
        <end position="178"/>
    </location>
</feature>
<protein>
    <submittedName>
        <fullName evidence="2">Septation protein IspZ</fullName>
    </submittedName>
</protein>
<keyword evidence="1" id="KW-0812">Transmembrane</keyword>
<gene>
    <name evidence="2" type="ORF">H3309_06565</name>
</gene>
<dbReference type="Proteomes" id="UP000515292">
    <property type="component" value="Chromosome"/>
</dbReference>
<evidence type="ECO:0000313" key="3">
    <source>
        <dbReference type="Proteomes" id="UP000515292"/>
    </source>
</evidence>
<proteinExistence type="predicted"/>
<dbReference type="GO" id="GO:0016020">
    <property type="term" value="C:membrane"/>
    <property type="evidence" value="ECO:0007669"/>
    <property type="project" value="InterPro"/>
</dbReference>
<organism evidence="2 3">
    <name type="scientific">Sandaracinobacteroides saxicola</name>
    <dbReference type="NCBI Taxonomy" id="2759707"/>
    <lineage>
        <taxon>Bacteria</taxon>
        <taxon>Pseudomonadati</taxon>
        <taxon>Pseudomonadota</taxon>
        <taxon>Alphaproteobacteria</taxon>
        <taxon>Sphingomonadales</taxon>
        <taxon>Sphingosinicellaceae</taxon>
        <taxon>Sandaracinobacteroides</taxon>
    </lineage>
</organism>
<reference evidence="2 3" key="1">
    <citation type="submission" date="2020-07" db="EMBL/GenBank/DDBJ databases">
        <title>Complete genome sequence for Sandaracinobacter sp. M6.</title>
        <authorList>
            <person name="Tang Y."/>
            <person name="Liu Q."/>
            <person name="Guo Z."/>
            <person name="Lei P."/>
            <person name="Huang B."/>
        </authorList>
    </citation>
    <scope>NUCLEOTIDE SEQUENCE [LARGE SCALE GENOMIC DNA]</scope>
    <source>
        <strain evidence="2 3">M6</strain>
    </source>
</reference>
<name>A0A7G5IL72_9SPHN</name>
<dbReference type="KEGG" id="sand:H3309_06565"/>
<evidence type="ECO:0000313" key="2">
    <source>
        <dbReference type="EMBL" id="QMW24114.1"/>
    </source>
</evidence>
<keyword evidence="1" id="KW-1133">Transmembrane helix</keyword>
<dbReference type="Pfam" id="PF04279">
    <property type="entry name" value="IspA"/>
    <property type="match status" value="1"/>
</dbReference>
<feature type="transmembrane region" description="Helical" evidence="1">
    <location>
        <begin position="134"/>
        <end position="153"/>
    </location>
</feature>
<keyword evidence="3" id="KW-1185">Reference proteome</keyword>
<evidence type="ECO:0000256" key="1">
    <source>
        <dbReference type="SAM" id="Phobius"/>
    </source>
</evidence>
<dbReference type="InterPro" id="IPR006008">
    <property type="entry name" value="YciB"/>
</dbReference>
<dbReference type="RefSeq" id="WP_182297937.1">
    <property type="nucleotide sequence ID" value="NZ_CP059851.1"/>
</dbReference>
<accession>A0A7G5IL72</accession>
<dbReference type="AlphaFoldDB" id="A0A7G5IL72"/>
<feature type="transmembrane region" description="Helical" evidence="1">
    <location>
        <begin position="62"/>
        <end position="79"/>
    </location>
</feature>
<sequence length="189" mass="19870">MAIADHFRRNAPSIAVDVGLLLLFYALAKTAGLIPAAFGTAATGLALALLQRVVTPRIMGGLGLFAMVMLLLSGLYAVAFDAEDAIKLRPMLVGLVASLLFLLDARFAGGRWLAGRLATYLPFDGLNLPRLGTAFGLLGFHLAALNGAIALAASIDVWLLYNSFGELLLTLAGLRLVIRHARQKGAVSG</sequence>
<dbReference type="EMBL" id="CP059851">
    <property type="protein sequence ID" value="QMW24114.1"/>
    <property type="molecule type" value="Genomic_DNA"/>
</dbReference>
<keyword evidence="1" id="KW-0472">Membrane</keyword>